<comment type="caution">
    <text evidence="1">The sequence shown here is derived from an EMBL/GenBank/DDBJ whole genome shotgun (WGS) entry which is preliminary data.</text>
</comment>
<dbReference type="AlphaFoldDB" id="A0AAD7HTV9"/>
<name>A0AAD7HTV9_9AGAR</name>
<dbReference type="EMBL" id="JARJLG010000206">
    <property type="protein sequence ID" value="KAJ7728271.1"/>
    <property type="molecule type" value="Genomic_DNA"/>
</dbReference>
<evidence type="ECO:0000313" key="2">
    <source>
        <dbReference type="Proteomes" id="UP001215280"/>
    </source>
</evidence>
<sequence>MTQDAKPYLSTDVEREIFETTGLLYPNTIPTLLRVARRVSIWVEPLLYRVLRISRYSPLAGVVLDAVHSKPTTFLRTAVRHLLLDGSAQWSQDDALSVLRLCTGLVSLLPFGRFASPALLPVLREMRSVRRLSASLEDLFGSSDAIDLHHPLFSGITHLDIFDPVESAPQIYVQLSALPRLTHLCLNNDIPAPIAHVVLSSCPHLEVLVNMWAYLRLARAFAVAQSPPLKDPDPRFVVALYDDFSADWEAGSHDELDFWALAEIFVARKRRGQIPASCYWLQHLIDSSSSGDVEPISL</sequence>
<reference evidence="1" key="1">
    <citation type="submission" date="2023-03" db="EMBL/GenBank/DDBJ databases">
        <title>Massive genome expansion in bonnet fungi (Mycena s.s.) driven by repeated elements and novel gene families across ecological guilds.</title>
        <authorList>
            <consortium name="Lawrence Berkeley National Laboratory"/>
            <person name="Harder C.B."/>
            <person name="Miyauchi S."/>
            <person name="Viragh M."/>
            <person name="Kuo A."/>
            <person name="Thoen E."/>
            <person name="Andreopoulos B."/>
            <person name="Lu D."/>
            <person name="Skrede I."/>
            <person name="Drula E."/>
            <person name="Henrissat B."/>
            <person name="Morin E."/>
            <person name="Kohler A."/>
            <person name="Barry K."/>
            <person name="LaButti K."/>
            <person name="Morin E."/>
            <person name="Salamov A."/>
            <person name="Lipzen A."/>
            <person name="Mereny Z."/>
            <person name="Hegedus B."/>
            <person name="Baldrian P."/>
            <person name="Stursova M."/>
            <person name="Weitz H."/>
            <person name="Taylor A."/>
            <person name="Grigoriev I.V."/>
            <person name="Nagy L.G."/>
            <person name="Martin F."/>
            <person name="Kauserud H."/>
        </authorList>
    </citation>
    <scope>NUCLEOTIDE SEQUENCE</scope>
    <source>
        <strain evidence="1">CBHHK188m</strain>
    </source>
</reference>
<evidence type="ECO:0000313" key="1">
    <source>
        <dbReference type="EMBL" id="KAJ7728271.1"/>
    </source>
</evidence>
<protein>
    <submittedName>
        <fullName evidence="1">Uncharacterized protein</fullName>
    </submittedName>
</protein>
<dbReference type="InterPro" id="IPR032675">
    <property type="entry name" value="LRR_dom_sf"/>
</dbReference>
<dbReference type="Proteomes" id="UP001215280">
    <property type="component" value="Unassembled WGS sequence"/>
</dbReference>
<accession>A0AAD7HTV9</accession>
<keyword evidence="2" id="KW-1185">Reference proteome</keyword>
<gene>
    <name evidence="1" type="ORF">DFH07DRAFT_851208</name>
</gene>
<organism evidence="1 2">
    <name type="scientific">Mycena maculata</name>
    <dbReference type="NCBI Taxonomy" id="230809"/>
    <lineage>
        <taxon>Eukaryota</taxon>
        <taxon>Fungi</taxon>
        <taxon>Dikarya</taxon>
        <taxon>Basidiomycota</taxon>
        <taxon>Agaricomycotina</taxon>
        <taxon>Agaricomycetes</taxon>
        <taxon>Agaricomycetidae</taxon>
        <taxon>Agaricales</taxon>
        <taxon>Marasmiineae</taxon>
        <taxon>Mycenaceae</taxon>
        <taxon>Mycena</taxon>
    </lineage>
</organism>
<dbReference type="Gene3D" id="3.80.10.10">
    <property type="entry name" value="Ribonuclease Inhibitor"/>
    <property type="match status" value="1"/>
</dbReference>
<proteinExistence type="predicted"/>